<reference evidence="2" key="1">
    <citation type="submission" date="2017-02" db="EMBL/GenBank/DDBJ databases">
        <authorList>
            <person name="Varghese N."/>
            <person name="Submissions S."/>
        </authorList>
    </citation>
    <scope>NUCLEOTIDE SEQUENCE [LARGE SCALE GENOMIC DNA]</scope>
    <source>
        <strain evidence="2">DSM 22224</strain>
    </source>
</reference>
<dbReference type="AlphaFoldDB" id="A0A1T4QL85"/>
<dbReference type="EMBL" id="FUWZ01000002">
    <property type="protein sequence ID" value="SKA04479.1"/>
    <property type="molecule type" value="Genomic_DNA"/>
</dbReference>
<dbReference type="RefSeq" id="WP_078668987.1">
    <property type="nucleotide sequence ID" value="NZ_FUWZ01000002.1"/>
</dbReference>
<sequence length="195" mass="22705">MTKYPNEPVFFETGAAFRKWLDKNHHKAAELLVGYYKTGTGKKCMSWSESVDEAICYGWIDGVRKSINEESYTIRFTPRKPKSIWSAINIKKVEDLTREGRMMPAGLAAFNKRELERSAVYTYELKASEQLSEEFEQQFRANEKAWAFYQKMAPGYRKQTAHWVMTGKQAATREKRLAELIRDSAAGTKIKRYNY</sequence>
<dbReference type="OrthoDB" id="9796999at2"/>
<evidence type="ECO:0000313" key="2">
    <source>
        <dbReference type="Proteomes" id="UP000190367"/>
    </source>
</evidence>
<dbReference type="STRING" id="634771.SAMN04488128_102437"/>
<protein>
    <submittedName>
        <fullName evidence="1">Uncharacterized conserved protein YdeI, YjbR/CyaY-like superfamily, DUF1801 family</fullName>
    </submittedName>
</protein>
<dbReference type="Proteomes" id="UP000190367">
    <property type="component" value="Unassembled WGS sequence"/>
</dbReference>
<evidence type="ECO:0000313" key="1">
    <source>
        <dbReference type="EMBL" id="SKA04479.1"/>
    </source>
</evidence>
<keyword evidence="2" id="KW-1185">Reference proteome</keyword>
<name>A0A1T4QL85_9BACT</name>
<accession>A0A1T4QL85</accession>
<organism evidence="1 2">
    <name type="scientific">Chitinophaga eiseniae</name>
    <dbReference type="NCBI Taxonomy" id="634771"/>
    <lineage>
        <taxon>Bacteria</taxon>
        <taxon>Pseudomonadati</taxon>
        <taxon>Bacteroidota</taxon>
        <taxon>Chitinophagia</taxon>
        <taxon>Chitinophagales</taxon>
        <taxon>Chitinophagaceae</taxon>
        <taxon>Chitinophaga</taxon>
    </lineage>
</organism>
<dbReference type="Pfam" id="PF13376">
    <property type="entry name" value="OmdA"/>
    <property type="match status" value="1"/>
</dbReference>
<proteinExistence type="predicted"/>
<gene>
    <name evidence="1" type="ORF">SAMN04488128_102437</name>
</gene>